<dbReference type="Proteomes" id="UP000001072">
    <property type="component" value="Unassembled WGS sequence"/>
</dbReference>
<evidence type="ECO:0000313" key="2">
    <source>
        <dbReference type="EMBL" id="EGG09385.1"/>
    </source>
</evidence>
<dbReference type="OrthoDB" id="2511315at2759"/>
<accession>F4RDD7</accession>
<dbReference type="EMBL" id="GL883097">
    <property type="protein sequence ID" value="EGG09385.1"/>
    <property type="molecule type" value="Genomic_DNA"/>
</dbReference>
<dbReference type="RefSeq" id="XP_007407112.1">
    <property type="nucleotide sequence ID" value="XM_007407050.1"/>
</dbReference>
<proteinExistence type="predicted"/>
<name>F4RDD7_MELLP</name>
<keyword evidence="3" id="KW-1185">Reference proteome</keyword>
<dbReference type="STRING" id="747676.F4RDD7"/>
<dbReference type="InParanoid" id="F4RDD7"/>
<dbReference type="KEGG" id="mlr:MELLADRAFT_95828"/>
<dbReference type="AlphaFoldDB" id="F4RDD7"/>
<dbReference type="GeneID" id="18937366"/>
<feature type="region of interest" description="Disordered" evidence="1">
    <location>
        <begin position="1"/>
        <end position="41"/>
    </location>
</feature>
<evidence type="ECO:0000313" key="3">
    <source>
        <dbReference type="Proteomes" id="UP000001072"/>
    </source>
</evidence>
<protein>
    <submittedName>
        <fullName evidence="2">Uncharacterized protein</fullName>
    </submittedName>
</protein>
<gene>
    <name evidence="2" type="ORF">MELLADRAFT_95828</name>
</gene>
<dbReference type="VEuPathDB" id="FungiDB:MELLADRAFT_95828"/>
<evidence type="ECO:0000256" key="1">
    <source>
        <dbReference type="SAM" id="MobiDB-lite"/>
    </source>
</evidence>
<organism evidence="3">
    <name type="scientific">Melampsora larici-populina (strain 98AG31 / pathotype 3-4-7)</name>
    <name type="common">Poplar leaf rust fungus</name>
    <dbReference type="NCBI Taxonomy" id="747676"/>
    <lineage>
        <taxon>Eukaryota</taxon>
        <taxon>Fungi</taxon>
        <taxon>Dikarya</taxon>
        <taxon>Basidiomycota</taxon>
        <taxon>Pucciniomycotina</taxon>
        <taxon>Pucciniomycetes</taxon>
        <taxon>Pucciniales</taxon>
        <taxon>Melampsoraceae</taxon>
        <taxon>Melampsora</taxon>
    </lineage>
</organism>
<sequence>MPSARGHTTPQSYPHVSSNTNSPETLMSSTPPGTPTLPQTSFATANHDSVIKRKFQCLRIRLKFFLEPNVNLDARSTTKALIEQVINHFEPNVKTSSLAKAALKNLFYQHVSPVIRQHSSVINSLSATPVSSPSRANGSTRALHFNKYAHAFDHSFDPNHRTSTKKVLHAAIQHKSPNKALAPLNLIKKPDLIELFKCYVHTAPACCPHFSAIPPVLEASELPGQTKDELRFALQGHIPDLFILSHVNKFSLINIYQHFILGVPDADGDIAQDQVEFFLFNNPSHQHFQSAFASFIAAVSK</sequence>
<reference evidence="3" key="1">
    <citation type="journal article" date="2011" name="Proc. Natl. Acad. Sci. U.S.A.">
        <title>Obligate biotrophy features unraveled by the genomic analysis of rust fungi.</title>
        <authorList>
            <person name="Duplessis S."/>
            <person name="Cuomo C.A."/>
            <person name="Lin Y.-C."/>
            <person name="Aerts A."/>
            <person name="Tisserant E."/>
            <person name="Veneault-Fourrey C."/>
            <person name="Joly D.L."/>
            <person name="Hacquard S."/>
            <person name="Amselem J."/>
            <person name="Cantarel B.L."/>
            <person name="Chiu R."/>
            <person name="Coutinho P.M."/>
            <person name="Feau N."/>
            <person name="Field M."/>
            <person name="Frey P."/>
            <person name="Gelhaye E."/>
            <person name="Goldberg J."/>
            <person name="Grabherr M.G."/>
            <person name="Kodira C.D."/>
            <person name="Kohler A."/>
            <person name="Kuees U."/>
            <person name="Lindquist E.A."/>
            <person name="Lucas S.M."/>
            <person name="Mago R."/>
            <person name="Mauceli E."/>
            <person name="Morin E."/>
            <person name="Murat C."/>
            <person name="Pangilinan J.L."/>
            <person name="Park R."/>
            <person name="Pearson M."/>
            <person name="Quesneville H."/>
            <person name="Rouhier N."/>
            <person name="Sakthikumar S."/>
            <person name="Salamov A.A."/>
            <person name="Schmutz J."/>
            <person name="Selles B."/>
            <person name="Shapiro H."/>
            <person name="Tanguay P."/>
            <person name="Tuskan G.A."/>
            <person name="Henrissat B."/>
            <person name="Van de Peer Y."/>
            <person name="Rouze P."/>
            <person name="Ellis J.G."/>
            <person name="Dodds P.N."/>
            <person name="Schein J.E."/>
            <person name="Zhong S."/>
            <person name="Hamelin R.C."/>
            <person name="Grigoriev I.V."/>
            <person name="Szabo L.J."/>
            <person name="Martin F."/>
        </authorList>
    </citation>
    <scope>NUCLEOTIDE SEQUENCE [LARGE SCALE GENOMIC DNA]</scope>
    <source>
        <strain evidence="3">98AG31 / pathotype 3-4-7</strain>
    </source>
</reference>
<dbReference type="HOGENOM" id="CLU_924631_0_0_1"/>